<evidence type="ECO:0000313" key="1">
    <source>
        <dbReference type="EMBL" id="PIZ60831.1"/>
    </source>
</evidence>
<dbReference type="EMBL" id="PFNX01000020">
    <property type="protein sequence ID" value="PIZ60831.1"/>
    <property type="molecule type" value="Genomic_DNA"/>
</dbReference>
<comment type="caution">
    <text evidence="1">The sequence shown here is derived from an EMBL/GenBank/DDBJ whole genome shotgun (WGS) entry which is preliminary data.</text>
</comment>
<dbReference type="AlphaFoldDB" id="A0A2M7TTX7"/>
<name>A0A2M7TTX7_9BACT</name>
<reference evidence="2" key="1">
    <citation type="submission" date="2017-09" db="EMBL/GenBank/DDBJ databases">
        <title>Depth-based differentiation of microbial function through sediment-hosted aquifers and enrichment of novel symbionts in the deep terrestrial subsurface.</title>
        <authorList>
            <person name="Probst A.J."/>
            <person name="Ladd B."/>
            <person name="Jarett J.K."/>
            <person name="Geller-Mcgrath D.E."/>
            <person name="Sieber C.M.K."/>
            <person name="Emerson J.B."/>
            <person name="Anantharaman K."/>
            <person name="Thomas B.C."/>
            <person name="Malmstrom R."/>
            <person name="Stieglmeier M."/>
            <person name="Klingl A."/>
            <person name="Woyke T."/>
            <person name="Ryan C.M."/>
            <person name="Banfield J.F."/>
        </authorList>
    </citation>
    <scope>NUCLEOTIDE SEQUENCE [LARGE SCALE GENOMIC DNA]</scope>
</reference>
<protein>
    <submittedName>
        <fullName evidence="1">Uncharacterized protein</fullName>
    </submittedName>
</protein>
<dbReference type="Proteomes" id="UP000229336">
    <property type="component" value="Unassembled WGS sequence"/>
</dbReference>
<proteinExistence type="predicted"/>
<accession>A0A2M7TTX7</accession>
<feature type="non-terminal residue" evidence="1">
    <location>
        <position position="1"/>
    </location>
</feature>
<gene>
    <name evidence="1" type="ORF">COY20_00800</name>
</gene>
<sequence length="80" mass="9434">LTLNSHLTILYKHILRIFPNNIILAPLLGYYSDNRMGKKLLNRKVYFKKLLSRILTYLSINLKIRHLMPNFNPVQATILL</sequence>
<organism evidence="1 2">
    <name type="scientific">Candidatus Shapirobacteria bacterium CG_4_10_14_0_2_um_filter_40_12</name>
    <dbReference type="NCBI Taxonomy" id="1974871"/>
    <lineage>
        <taxon>Bacteria</taxon>
        <taxon>Candidatus Shapironibacteriota</taxon>
    </lineage>
</organism>
<evidence type="ECO:0000313" key="2">
    <source>
        <dbReference type="Proteomes" id="UP000229336"/>
    </source>
</evidence>